<organism evidence="1">
    <name type="scientific">viral metagenome</name>
    <dbReference type="NCBI Taxonomy" id="1070528"/>
    <lineage>
        <taxon>unclassified sequences</taxon>
        <taxon>metagenomes</taxon>
        <taxon>organismal metagenomes</taxon>
    </lineage>
</organism>
<dbReference type="AlphaFoldDB" id="A0A6M3J0U0"/>
<protein>
    <submittedName>
        <fullName evidence="1">Uncharacterized protein</fullName>
    </submittedName>
</protein>
<gene>
    <name evidence="1" type="ORF">MM415B00627_0035</name>
</gene>
<proteinExistence type="predicted"/>
<name>A0A6M3J0U0_9ZZZZ</name>
<evidence type="ECO:0000313" key="1">
    <source>
        <dbReference type="EMBL" id="QJA63453.1"/>
    </source>
</evidence>
<reference evidence="1" key="1">
    <citation type="submission" date="2020-03" db="EMBL/GenBank/DDBJ databases">
        <title>The deep terrestrial virosphere.</title>
        <authorList>
            <person name="Holmfeldt K."/>
            <person name="Nilsson E."/>
            <person name="Simone D."/>
            <person name="Lopez-Fernandez M."/>
            <person name="Wu X."/>
            <person name="de Brujin I."/>
            <person name="Lundin D."/>
            <person name="Andersson A."/>
            <person name="Bertilsson S."/>
            <person name="Dopson M."/>
        </authorList>
    </citation>
    <scope>NUCLEOTIDE SEQUENCE</scope>
    <source>
        <strain evidence="1">MM415B00627</strain>
    </source>
</reference>
<dbReference type="EMBL" id="MT141497">
    <property type="protein sequence ID" value="QJA63453.1"/>
    <property type="molecule type" value="Genomic_DNA"/>
</dbReference>
<accession>A0A6M3J0U0</accession>
<sequence>MAIRSYKTIAAPTLAGGDLSTYQYHGFKMNTGTEYDVSLIASQYDLPLGVLTNLPDADGKAAQIAPIVVGDVIPCEVDTVGLSAGDYVGFNSVGELAARPIGHPMAFGRVWKAWAAGSVAEVFVFRAPGDSGEIIRKFQYDFADLGGAIAAITLTDDEDAAITIPNNAVIRQDAVLEALTTTTSGGSATIALGITGDDDAFVAATAMDNAIYAAAAATDLTAGVSVKTTQAVAVLATIAGATVTAGKFNVWVNYVIGD</sequence>